<dbReference type="AlphaFoldDB" id="A0AAD5TCV6"/>
<evidence type="ECO:0000256" key="3">
    <source>
        <dbReference type="ARBA" id="ARBA00023274"/>
    </source>
</evidence>
<dbReference type="PANTHER" id="PTHR10746:SF6">
    <property type="entry name" value="LARGE RIBOSOMAL SUBUNIT PROTEIN UL4M"/>
    <property type="match status" value="1"/>
</dbReference>
<evidence type="ECO:0000313" key="6">
    <source>
        <dbReference type="EMBL" id="KAJ3168697.1"/>
    </source>
</evidence>
<accession>A0AAD5TCV6</accession>
<comment type="similarity">
    <text evidence="1">Belongs to the universal ribosomal protein uL4 family.</text>
</comment>
<evidence type="ECO:0000313" key="7">
    <source>
        <dbReference type="Proteomes" id="UP001212152"/>
    </source>
</evidence>
<proteinExistence type="inferred from homology"/>
<protein>
    <recommendedName>
        <fullName evidence="4">Large ribosomal subunit protein uL4m</fullName>
    </recommendedName>
</protein>
<dbReference type="GO" id="GO:1990904">
    <property type="term" value="C:ribonucleoprotein complex"/>
    <property type="evidence" value="ECO:0007669"/>
    <property type="project" value="UniProtKB-KW"/>
</dbReference>
<evidence type="ECO:0000256" key="4">
    <source>
        <dbReference type="ARBA" id="ARBA00040565"/>
    </source>
</evidence>
<dbReference type="Pfam" id="PF00573">
    <property type="entry name" value="Ribosomal_L4"/>
    <property type="match status" value="1"/>
</dbReference>
<dbReference type="InterPro" id="IPR013005">
    <property type="entry name" value="Ribosomal_uL4-like"/>
</dbReference>
<reference evidence="6" key="1">
    <citation type="submission" date="2020-05" db="EMBL/GenBank/DDBJ databases">
        <title>Phylogenomic resolution of chytrid fungi.</title>
        <authorList>
            <person name="Stajich J.E."/>
            <person name="Amses K."/>
            <person name="Simmons R."/>
            <person name="Seto K."/>
            <person name="Myers J."/>
            <person name="Bonds A."/>
            <person name="Quandt C.A."/>
            <person name="Barry K."/>
            <person name="Liu P."/>
            <person name="Grigoriev I."/>
            <person name="Longcore J.E."/>
            <person name="James T.Y."/>
        </authorList>
    </citation>
    <scope>NUCLEOTIDE SEQUENCE</scope>
    <source>
        <strain evidence="6">JEL0379</strain>
    </source>
</reference>
<dbReference type="PANTHER" id="PTHR10746">
    <property type="entry name" value="50S RIBOSOMAL PROTEIN L4"/>
    <property type="match status" value="1"/>
</dbReference>
<feature type="region of interest" description="Disordered" evidence="5">
    <location>
        <begin position="149"/>
        <end position="169"/>
    </location>
</feature>
<dbReference type="EMBL" id="JADGJQ010000118">
    <property type="protein sequence ID" value="KAJ3168697.1"/>
    <property type="molecule type" value="Genomic_DNA"/>
</dbReference>
<dbReference type="Gene3D" id="3.40.1370.10">
    <property type="match status" value="1"/>
</dbReference>
<dbReference type="NCBIfam" id="TIGR03953">
    <property type="entry name" value="rplD_bact"/>
    <property type="match status" value="1"/>
</dbReference>
<dbReference type="GO" id="GO:0005840">
    <property type="term" value="C:ribosome"/>
    <property type="evidence" value="ECO:0007669"/>
    <property type="project" value="UniProtKB-KW"/>
</dbReference>
<dbReference type="Proteomes" id="UP001212152">
    <property type="component" value="Unassembled WGS sequence"/>
</dbReference>
<dbReference type="GO" id="GO:0003735">
    <property type="term" value="F:structural constituent of ribosome"/>
    <property type="evidence" value="ECO:0007669"/>
    <property type="project" value="InterPro"/>
</dbReference>
<dbReference type="GO" id="GO:0006412">
    <property type="term" value="P:translation"/>
    <property type="evidence" value="ECO:0007669"/>
    <property type="project" value="InterPro"/>
</dbReference>
<sequence>MQTTLLLAATRAAHPSFAPRSVLSSVFAAAPLRRSLATTVAAPSVSPSASSSSAAASLHSSSVSSSALASQQQSSAPPVPSPYTAAAVRQPWTQPLNSFLRSFATAAPLGILELDRSVFGSTPRKDLLARAIRYEEAWRLQGTESTKNLGQVRGSTRKPFQQKGRGKARVGTVRAPQWRGGYIVHGPRPHLQTIDLPRKVYASALRSALSAKFLQNQLLVVDSLHLDSPLKAALADRLAANDLLNRKVYLLYGSEEPEQNLVLASNKFWNREADEARDLPQEKQILVASARNVMVGPLLENELLVCDKAAIEALEEMYHVE</sequence>
<dbReference type="SUPFAM" id="SSF52166">
    <property type="entry name" value="Ribosomal protein L4"/>
    <property type="match status" value="1"/>
</dbReference>
<organism evidence="6 7">
    <name type="scientific">Geranomyces variabilis</name>
    <dbReference type="NCBI Taxonomy" id="109894"/>
    <lineage>
        <taxon>Eukaryota</taxon>
        <taxon>Fungi</taxon>
        <taxon>Fungi incertae sedis</taxon>
        <taxon>Chytridiomycota</taxon>
        <taxon>Chytridiomycota incertae sedis</taxon>
        <taxon>Chytridiomycetes</taxon>
        <taxon>Spizellomycetales</taxon>
        <taxon>Powellomycetaceae</taxon>
        <taxon>Geranomyces</taxon>
    </lineage>
</organism>
<evidence type="ECO:0000256" key="2">
    <source>
        <dbReference type="ARBA" id="ARBA00022980"/>
    </source>
</evidence>
<comment type="caution">
    <text evidence="6">The sequence shown here is derived from an EMBL/GenBank/DDBJ whole genome shotgun (WGS) entry which is preliminary data.</text>
</comment>
<evidence type="ECO:0000256" key="1">
    <source>
        <dbReference type="ARBA" id="ARBA00010528"/>
    </source>
</evidence>
<keyword evidence="3" id="KW-0687">Ribonucleoprotein</keyword>
<evidence type="ECO:0000256" key="5">
    <source>
        <dbReference type="SAM" id="MobiDB-lite"/>
    </source>
</evidence>
<name>A0AAD5TCV6_9FUNG</name>
<keyword evidence="2 6" id="KW-0689">Ribosomal protein</keyword>
<keyword evidence="7" id="KW-1185">Reference proteome</keyword>
<dbReference type="InterPro" id="IPR002136">
    <property type="entry name" value="Ribosomal_uL4"/>
</dbReference>
<gene>
    <name evidence="6" type="primary">MRPL4</name>
    <name evidence="6" type="ORF">HDU87_000985</name>
</gene>
<dbReference type="InterPro" id="IPR023574">
    <property type="entry name" value="Ribosomal_uL4_dom_sf"/>
</dbReference>